<protein>
    <submittedName>
        <fullName evidence="1">Uncharacterized protein</fullName>
    </submittedName>
</protein>
<proteinExistence type="predicted"/>
<dbReference type="EMBL" id="JAZDWU010000001">
    <property type="protein sequence ID" value="KAL0014469.1"/>
    <property type="molecule type" value="Genomic_DNA"/>
</dbReference>
<sequence>MAFRSNLEVSCINNYVHPVKWAKSPSAVPFIVAASGSISFSDSWGAPTVLKKEEKK</sequence>
<gene>
    <name evidence="1" type="ORF">SO802_001538</name>
</gene>
<reference evidence="1 2" key="1">
    <citation type="submission" date="2024-01" db="EMBL/GenBank/DDBJ databases">
        <title>A telomere-to-telomere, gap-free genome of sweet tea (Lithocarpus litseifolius).</title>
        <authorList>
            <person name="Zhou J."/>
        </authorList>
    </citation>
    <scope>NUCLEOTIDE SEQUENCE [LARGE SCALE GENOMIC DNA]</scope>
    <source>
        <strain evidence="1">Zhou-2022a</strain>
        <tissue evidence="1">Leaf</tissue>
    </source>
</reference>
<comment type="caution">
    <text evidence="1">The sequence shown here is derived from an EMBL/GenBank/DDBJ whole genome shotgun (WGS) entry which is preliminary data.</text>
</comment>
<accession>A0AAW2DYG3</accession>
<organism evidence="1 2">
    <name type="scientific">Lithocarpus litseifolius</name>
    <dbReference type="NCBI Taxonomy" id="425828"/>
    <lineage>
        <taxon>Eukaryota</taxon>
        <taxon>Viridiplantae</taxon>
        <taxon>Streptophyta</taxon>
        <taxon>Embryophyta</taxon>
        <taxon>Tracheophyta</taxon>
        <taxon>Spermatophyta</taxon>
        <taxon>Magnoliopsida</taxon>
        <taxon>eudicotyledons</taxon>
        <taxon>Gunneridae</taxon>
        <taxon>Pentapetalae</taxon>
        <taxon>rosids</taxon>
        <taxon>fabids</taxon>
        <taxon>Fagales</taxon>
        <taxon>Fagaceae</taxon>
        <taxon>Lithocarpus</taxon>
    </lineage>
</organism>
<keyword evidence="2" id="KW-1185">Reference proteome</keyword>
<name>A0AAW2DYG3_9ROSI</name>
<dbReference type="Proteomes" id="UP001459277">
    <property type="component" value="Unassembled WGS sequence"/>
</dbReference>
<evidence type="ECO:0000313" key="2">
    <source>
        <dbReference type="Proteomes" id="UP001459277"/>
    </source>
</evidence>
<evidence type="ECO:0000313" key="1">
    <source>
        <dbReference type="EMBL" id="KAL0014469.1"/>
    </source>
</evidence>
<dbReference type="AlphaFoldDB" id="A0AAW2DYG3"/>